<reference evidence="1" key="2">
    <citation type="submission" date="2015-06" db="UniProtKB">
        <authorList>
            <consortium name="EnsemblPlants"/>
        </authorList>
    </citation>
    <scope>IDENTIFICATION</scope>
    <source>
        <strain evidence="1">DM1-3 516 R44</strain>
    </source>
</reference>
<dbReference type="EnsemblPlants" id="PGSC0003DMT400021351">
    <property type="protein sequence ID" value="PGSC0003DMT400021351"/>
    <property type="gene ID" value="PGSC0003DMG400008278"/>
</dbReference>
<dbReference type="HOGENOM" id="CLU_1931232_0_0_1"/>
<name>M1AEZ7_SOLTU</name>
<accession>M1AEZ7</accession>
<organism evidence="1 2">
    <name type="scientific">Solanum tuberosum</name>
    <name type="common">Potato</name>
    <dbReference type="NCBI Taxonomy" id="4113"/>
    <lineage>
        <taxon>Eukaryota</taxon>
        <taxon>Viridiplantae</taxon>
        <taxon>Streptophyta</taxon>
        <taxon>Embryophyta</taxon>
        <taxon>Tracheophyta</taxon>
        <taxon>Spermatophyta</taxon>
        <taxon>Magnoliopsida</taxon>
        <taxon>eudicotyledons</taxon>
        <taxon>Gunneridae</taxon>
        <taxon>Pentapetalae</taxon>
        <taxon>asterids</taxon>
        <taxon>lamiids</taxon>
        <taxon>Solanales</taxon>
        <taxon>Solanaceae</taxon>
        <taxon>Solanoideae</taxon>
        <taxon>Solaneae</taxon>
        <taxon>Solanum</taxon>
    </lineage>
</organism>
<reference evidence="2" key="1">
    <citation type="journal article" date="2011" name="Nature">
        <title>Genome sequence and analysis of the tuber crop potato.</title>
        <authorList>
            <consortium name="The Potato Genome Sequencing Consortium"/>
        </authorList>
    </citation>
    <scope>NUCLEOTIDE SEQUENCE [LARGE SCALE GENOMIC DNA]</scope>
    <source>
        <strain evidence="2">cv. DM1-3 516 R44</strain>
    </source>
</reference>
<evidence type="ECO:0000313" key="1">
    <source>
        <dbReference type="EnsemblPlants" id="PGSC0003DMT400021351"/>
    </source>
</evidence>
<dbReference type="PaxDb" id="4113-PGSC0003DMT400021351"/>
<dbReference type="Proteomes" id="UP000011115">
    <property type="component" value="Unassembled WGS sequence"/>
</dbReference>
<keyword evidence="2" id="KW-1185">Reference proteome</keyword>
<proteinExistence type="predicted"/>
<dbReference type="Gramene" id="PGSC0003DMT400021351">
    <property type="protein sequence ID" value="PGSC0003DMT400021351"/>
    <property type="gene ID" value="PGSC0003DMG400008278"/>
</dbReference>
<dbReference type="AlphaFoldDB" id="M1AEZ7"/>
<sequence>MCLSFFETCQRVGLPNLTTRVEVFINVFSFFETWQRVGLPNLTTRVEVFMNVFSFFETSLRVGLPNLTTRVEVFVNPTISLLRHLLDFVSCDETSCMVRSCPTPFRCAPKDFCYFNPLEGRYGGLSRERGG</sequence>
<protein>
    <submittedName>
        <fullName evidence="1">Uncharacterized protein</fullName>
    </submittedName>
</protein>
<evidence type="ECO:0000313" key="2">
    <source>
        <dbReference type="Proteomes" id="UP000011115"/>
    </source>
</evidence>
<dbReference type="InParanoid" id="M1AEZ7"/>